<dbReference type="PANTHER" id="PTHR10794:SF84">
    <property type="entry name" value="ESTERASE_LIPASE_THIOESTERASE FAMILY PROTEIN"/>
    <property type="match status" value="1"/>
</dbReference>
<feature type="active site" description="Charge relay system" evidence="2">
    <location>
        <position position="332"/>
    </location>
</feature>
<proteinExistence type="inferred from homology"/>
<dbReference type="Gene3D" id="3.40.50.1820">
    <property type="entry name" value="alpha/beta hydrolase"/>
    <property type="match status" value="1"/>
</dbReference>
<dbReference type="Pfam" id="PF00561">
    <property type="entry name" value="Abhydrolase_1"/>
    <property type="match status" value="1"/>
</dbReference>
<evidence type="ECO:0000313" key="4">
    <source>
        <dbReference type="EMBL" id="KAK9827058.1"/>
    </source>
</evidence>
<keyword evidence="5" id="KW-1185">Reference proteome</keyword>
<sequence>MLLRTDGDTARPSQSPIAENGALTAAAGVTAWLFGVRKKTVSLQIGGSSFQQAVLELCPTMNTPYTTYPILNNGHVETIFAARARRTPYVQYDRTILDMPDGGKVTLDAEKANSAQGLLPHEAPVVILLPGLTGGSQDSYVQHMVVAARREGVRAIVFNGRGTANSPVTSPQFYSASYTGDMKGVVAAVQKEYPQSMLMAVGWSLGANILVRYLGETRSNTPLAAAVSLCNPFNLVVADQNFHIGFNRIYDWSLANGLRQIFAKHSHLFYNSDKPFKPELAANCKSIRDFDEAVTSVQFGWPTVDTYYAGSGSADSIPDVTIPLLCIQADNDPIAPERCIPYEALQRNSNCSLVVTPGGGHLGWVSGPGAFLGAPWTNAAVAEWLAGAVKLLKKPALQMNGNTHS</sequence>
<name>A0AAW1QZT1_9CHLO</name>
<comment type="similarity">
    <text evidence="1">Belongs to the AB hydrolase superfamily. AB hydrolase 4 family.</text>
</comment>
<evidence type="ECO:0000256" key="1">
    <source>
        <dbReference type="ARBA" id="ARBA00010884"/>
    </source>
</evidence>
<evidence type="ECO:0000259" key="3">
    <source>
        <dbReference type="Pfam" id="PF00561"/>
    </source>
</evidence>
<dbReference type="EMBL" id="JALJOS010000019">
    <property type="protein sequence ID" value="KAK9827058.1"/>
    <property type="molecule type" value="Genomic_DNA"/>
</dbReference>
<organism evidence="4 5">
    <name type="scientific">Apatococcus lobatus</name>
    <dbReference type="NCBI Taxonomy" id="904363"/>
    <lineage>
        <taxon>Eukaryota</taxon>
        <taxon>Viridiplantae</taxon>
        <taxon>Chlorophyta</taxon>
        <taxon>core chlorophytes</taxon>
        <taxon>Trebouxiophyceae</taxon>
        <taxon>Chlorellales</taxon>
        <taxon>Chlorellaceae</taxon>
        <taxon>Apatococcus</taxon>
    </lineage>
</organism>
<protein>
    <recommendedName>
        <fullName evidence="3">AB hydrolase-1 domain-containing protein</fullName>
    </recommendedName>
</protein>
<dbReference type="GO" id="GO:0034338">
    <property type="term" value="F:short-chain carboxylesterase activity"/>
    <property type="evidence" value="ECO:0007669"/>
    <property type="project" value="TreeGrafter"/>
</dbReference>
<feature type="active site" description="Charge relay system" evidence="2">
    <location>
        <position position="361"/>
    </location>
</feature>
<comment type="caution">
    <text evidence="4">The sequence shown here is derived from an EMBL/GenBank/DDBJ whole genome shotgun (WGS) entry which is preliminary data.</text>
</comment>
<dbReference type="GO" id="GO:0047372">
    <property type="term" value="F:monoacylglycerol lipase activity"/>
    <property type="evidence" value="ECO:0007669"/>
    <property type="project" value="TreeGrafter"/>
</dbReference>
<dbReference type="InterPro" id="IPR029058">
    <property type="entry name" value="AB_hydrolase_fold"/>
</dbReference>
<dbReference type="PANTHER" id="PTHR10794">
    <property type="entry name" value="ABHYDROLASE DOMAIN-CONTAINING PROTEIN"/>
    <property type="match status" value="1"/>
</dbReference>
<dbReference type="AlphaFoldDB" id="A0AAW1QZT1"/>
<dbReference type="InterPro" id="IPR050960">
    <property type="entry name" value="AB_hydrolase_4_sf"/>
</dbReference>
<dbReference type="InterPro" id="IPR000073">
    <property type="entry name" value="AB_hydrolase_1"/>
</dbReference>
<evidence type="ECO:0000256" key="2">
    <source>
        <dbReference type="PIRSR" id="PIRSR005211-1"/>
    </source>
</evidence>
<reference evidence="4 5" key="1">
    <citation type="journal article" date="2024" name="Nat. Commun.">
        <title>Phylogenomics reveals the evolutionary origins of lichenization in chlorophyte algae.</title>
        <authorList>
            <person name="Puginier C."/>
            <person name="Libourel C."/>
            <person name="Otte J."/>
            <person name="Skaloud P."/>
            <person name="Haon M."/>
            <person name="Grisel S."/>
            <person name="Petersen M."/>
            <person name="Berrin J.G."/>
            <person name="Delaux P.M."/>
            <person name="Dal Grande F."/>
            <person name="Keller J."/>
        </authorList>
    </citation>
    <scope>NUCLEOTIDE SEQUENCE [LARGE SCALE GENOMIC DNA]</scope>
    <source>
        <strain evidence="4 5">SAG 2145</strain>
    </source>
</reference>
<feature type="active site" description="Charge relay system" evidence="2">
    <location>
        <position position="204"/>
    </location>
</feature>
<dbReference type="SUPFAM" id="SSF53474">
    <property type="entry name" value="alpha/beta-Hydrolases"/>
    <property type="match status" value="1"/>
</dbReference>
<accession>A0AAW1QZT1</accession>
<dbReference type="Proteomes" id="UP001438707">
    <property type="component" value="Unassembled WGS sequence"/>
</dbReference>
<dbReference type="PIRSF" id="PIRSF005211">
    <property type="entry name" value="Ab_hydro_YheT"/>
    <property type="match status" value="1"/>
</dbReference>
<dbReference type="InterPro" id="IPR012020">
    <property type="entry name" value="ABHD4"/>
</dbReference>
<feature type="domain" description="AB hydrolase-1" evidence="3">
    <location>
        <begin position="124"/>
        <end position="363"/>
    </location>
</feature>
<evidence type="ECO:0000313" key="5">
    <source>
        <dbReference type="Proteomes" id="UP001438707"/>
    </source>
</evidence>
<gene>
    <name evidence="4" type="ORF">WJX74_004923</name>
</gene>